<feature type="region of interest" description="Disordered" evidence="1">
    <location>
        <begin position="1"/>
        <end position="21"/>
    </location>
</feature>
<reference evidence="2" key="2">
    <citation type="submission" date="2014-06" db="EMBL/GenBank/DDBJ databases">
        <title>The complete genome of Blastobotrys (Arxula) adeninivorans LS3 - a yeast of biotechnological interest.</title>
        <authorList>
            <person name="Kunze G."/>
            <person name="Gaillardin C."/>
            <person name="Czernicka M."/>
            <person name="Durrens P."/>
            <person name="Martin T."/>
            <person name="Boer E."/>
            <person name="Gabaldon T."/>
            <person name="Cruz J."/>
            <person name="Talla E."/>
            <person name="Marck C."/>
            <person name="Goffeau A."/>
            <person name="Barbe V."/>
            <person name="Baret P."/>
            <person name="Baronian K."/>
            <person name="Beier S."/>
            <person name="Bleykasten C."/>
            <person name="Bode R."/>
            <person name="Casaregola S."/>
            <person name="Despons L."/>
            <person name="Fairhead C."/>
            <person name="Giersberg M."/>
            <person name="Gierski P."/>
            <person name="Hahnel U."/>
            <person name="Hartmann A."/>
            <person name="Jankowska D."/>
            <person name="Jubin C."/>
            <person name="Jung P."/>
            <person name="Lafontaine I."/>
            <person name="Leh-Louis V."/>
            <person name="Lemaire M."/>
            <person name="Marcet-Houben M."/>
            <person name="Mascher M."/>
            <person name="Morel G."/>
            <person name="Richard G.-F."/>
            <person name="Riechen J."/>
            <person name="Sacerdot C."/>
            <person name="Sarkar A."/>
            <person name="Savel G."/>
            <person name="Schacherer J."/>
            <person name="Sherman D."/>
            <person name="Straub M.-L."/>
            <person name="Stein N."/>
            <person name="Thierry A."/>
            <person name="Trautwein-Schult A."/>
            <person name="Westhof E."/>
            <person name="Worch S."/>
            <person name="Dujon B."/>
            <person name="Souciet J.-L."/>
            <person name="Wincker P."/>
            <person name="Scholz U."/>
            <person name="Neuveglise N."/>
        </authorList>
    </citation>
    <scope>NUCLEOTIDE SEQUENCE</scope>
    <source>
        <strain evidence="2">LS3</strain>
    </source>
</reference>
<feature type="compositionally biased region" description="Basic residues" evidence="1">
    <location>
        <begin position="85"/>
        <end position="107"/>
    </location>
</feature>
<name>A0A060SY34_BLAAD</name>
<dbReference type="PhylomeDB" id="A0A060SY34"/>
<accession>A0A060SY34</accession>
<sequence length="280" mass="30676">MAYPSTKSREGNQGIAKRPLVEDVKRQVKRARVEGTDVPSTSVGAPATAATAGSVHHPLFFGSTITPPSPPTSLVWSDEDEKHHVAGAHNRHHRRKSSSGLKHRRRSAVVPESDRAARRNCFDYLVSAIDEVWAQYCLCTSSAETAIYDGGDLPSSPVSLCGEDDDEDYESGPGTPASDPQPPLPASSQRGRSQSLAASEQPSSVRLLNLKKRLLNAKYYLTDLVEATDPVSSSEFWHRWDMIKYATIELVEEDGDDDDTVDSVCEELEEGRFFGAASRF</sequence>
<protein>
    <submittedName>
        <fullName evidence="2">ARAD1A09306p</fullName>
    </submittedName>
</protein>
<gene>
    <name evidence="2" type="ORF">GNLVRS02_ARAD1A09306g</name>
</gene>
<proteinExistence type="predicted"/>
<evidence type="ECO:0000256" key="1">
    <source>
        <dbReference type="SAM" id="MobiDB-lite"/>
    </source>
</evidence>
<dbReference type="AlphaFoldDB" id="A0A060SY34"/>
<evidence type="ECO:0000313" key="2">
    <source>
        <dbReference type="EMBL" id="CDP33434.1"/>
    </source>
</evidence>
<feature type="region of interest" description="Disordered" evidence="1">
    <location>
        <begin position="156"/>
        <end position="200"/>
    </location>
</feature>
<dbReference type="EMBL" id="HG937691">
    <property type="protein sequence ID" value="CDP33434.1"/>
    <property type="molecule type" value="Genomic_DNA"/>
</dbReference>
<reference evidence="2" key="1">
    <citation type="submission" date="2014-02" db="EMBL/GenBank/DDBJ databases">
        <authorList>
            <person name="Genoscope - CEA"/>
        </authorList>
    </citation>
    <scope>NUCLEOTIDE SEQUENCE</scope>
    <source>
        <strain evidence="2">LS3</strain>
    </source>
</reference>
<feature type="region of interest" description="Disordered" evidence="1">
    <location>
        <begin position="84"/>
        <end position="113"/>
    </location>
</feature>
<organism evidence="2">
    <name type="scientific">Blastobotrys adeninivorans</name>
    <name type="common">Yeast</name>
    <name type="synonym">Arxula adeninivorans</name>
    <dbReference type="NCBI Taxonomy" id="409370"/>
    <lineage>
        <taxon>Eukaryota</taxon>
        <taxon>Fungi</taxon>
        <taxon>Dikarya</taxon>
        <taxon>Ascomycota</taxon>
        <taxon>Saccharomycotina</taxon>
        <taxon>Dipodascomycetes</taxon>
        <taxon>Dipodascales</taxon>
        <taxon>Trichomonascaceae</taxon>
        <taxon>Blastobotrys</taxon>
    </lineage>
</organism>
<feature type="compositionally biased region" description="Polar residues" evidence="1">
    <location>
        <begin position="186"/>
        <end position="200"/>
    </location>
</feature>